<reference evidence="3" key="1">
    <citation type="journal article" date="2014" name="Int. J. Syst. Evol. Microbiol.">
        <title>Complete genome sequence of Corynebacterium casei LMG S-19264T (=DSM 44701T), isolated from a smear-ripened cheese.</title>
        <authorList>
            <consortium name="US DOE Joint Genome Institute (JGI-PGF)"/>
            <person name="Walter F."/>
            <person name="Albersmeier A."/>
            <person name="Kalinowski J."/>
            <person name="Ruckert C."/>
        </authorList>
    </citation>
    <scope>NUCLEOTIDE SEQUENCE</scope>
    <source>
        <strain evidence="3">JCM 3131</strain>
    </source>
</reference>
<sequence length="621" mass="63532">MCVRVENWRKDTQPERPDGGWPSAGRSDGSANRGDDGPGGRPERDGRSVTWPEARPPRAPQRPGGPRVEGPSYDPAAETRLIPEAETRLTAEPGARPLPAAEPSGPGPSWATGRPRAEEPSYDPAAKTRLIPEAEPRRIAEPGTRPFPAAGTRPVQTSGPRPAPAPETRPLPAAETRPLPLPETSPLQPFAEAESPRNPGRHRAEAPDTGRPGTPDPHRAGSPAAHRADGPTAHRAGSPAPHRADGPTAHGAETPTAHRAGSPAPHRADGPTAHGAETPTAHRAGSPAPHRAETPSAPSAGKSAPQPSGWPDVPKGKRADARAGRAAAGRAFVDPDTRQLRLRPTAPRSPLDADLGEQPGNGTGAGDAGHTHDPHEVTVQMDVVGPQMEDWLVRQAKGAPGGGDSDGPVFVDESGRRRGVLRRLGILVGVACAVFAVVIVATLMSGDSNAPWLPVEGQDGDRPAGQADTSPQPTEPADPTAAEDVSPRTDPAETAGTVPAPRSSAVVVAPSDSVPDPQVPTGLVPSAGEETDPQPTDSAPVTGVLPTGPSTAEPPDPAGSPVSSPGTTDGLPADEAPADELAAGDRSRTAAGGPASRAPYEPRTLAHPAASPDSTPPENVI</sequence>
<protein>
    <submittedName>
        <fullName evidence="3">Uncharacterized protein</fullName>
    </submittedName>
</protein>
<feature type="compositionally biased region" description="Basic and acidic residues" evidence="1">
    <location>
        <begin position="314"/>
        <end position="323"/>
    </location>
</feature>
<dbReference type="Proteomes" id="UP000620156">
    <property type="component" value="Unassembled WGS sequence"/>
</dbReference>
<dbReference type="AlphaFoldDB" id="A0A918EQ63"/>
<feature type="transmembrane region" description="Helical" evidence="2">
    <location>
        <begin position="424"/>
        <end position="444"/>
    </location>
</feature>
<reference evidence="3" key="2">
    <citation type="submission" date="2020-09" db="EMBL/GenBank/DDBJ databases">
        <authorList>
            <person name="Sun Q."/>
            <person name="Ohkuma M."/>
        </authorList>
    </citation>
    <scope>NUCLEOTIDE SEQUENCE</scope>
    <source>
        <strain evidence="3">JCM 3131</strain>
    </source>
</reference>
<keyword evidence="4" id="KW-1185">Reference proteome</keyword>
<evidence type="ECO:0000256" key="1">
    <source>
        <dbReference type="SAM" id="MobiDB-lite"/>
    </source>
</evidence>
<feature type="region of interest" description="Disordered" evidence="1">
    <location>
        <begin position="1"/>
        <end position="373"/>
    </location>
</feature>
<accession>A0A918EQ63</accession>
<feature type="compositionally biased region" description="Polar residues" evidence="1">
    <location>
        <begin position="612"/>
        <end position="621"/>
    </location>
</feature>
<name>A0A918EQ63_9ACTN</name>
<feature type="region of interest" description="Disordered" evidence="1">
    <location>
        <begin position="447"/>
        <end position="621"/>
    </location>
</feature>
<dbReference type="EMBL" id="BMQK01000004">
    <property type="protein sequence ID" value="GGQ53666.1"/>
    <property type="molecule type" value="Genomic_DNA"/>
</dbReference>
<comment type="caution">
    <text evidence="3">The sequence shown here is derived from an EMBL/GenBank/DDBJ whole genome shotgun (WGS) entry which is preliminary data.</text>
</comment>
<organism evidence="3 4">
    <name type="scientific">Streptomyces ruber</name>
    <dbReference type="NCBI Taxonomy" id="83378"/>
    <lineage>
        <taxon>Bacteria</taxon>
        <taxon>Bacillati</taxon>
        <taxon>Actinomycetota</taxon>
        <taxon>Actinomycetes</taxon>
        <taxon>Kitasatosporales</taxon>
        <taxon>Streptomycetaceae</taxon>
        <taxon>Streptomyces</taxon>
    </lineage>
</organism>
<keyword evidence="2" id="KW-0812">Transmembrane</keyword>
<feature type="compositionally biased region" description="Basic and acidic residues" evidence="1">
    <location>
        <begin position="130"/>
        <end position="140"/>
    </location>
</feature>
<evidence type="ECO:0000313" key="3">
    <source>
        <dbReference type="EMBL" id="GGQ53666.1"/>
    </source>
</evidence>
<gene>
    <name evidence="3" type="ORF">GCM10010145_23740</name>
</gene>
<evidence type="ECO:0000313" key="4">
    <source>
        <dbReference type="Proteomes" id="UP000620156"/>
    </source>
</evidence>
<feature type="compositionally biased region" description="Basic and acidic residues" evidence="1">
    <location>
        <begin position="1"/>
        <end position="18"/>
    </location>
</feature>
<proteinExistence type="predicted"/>
<evidence type="ECO:0000256" key="2">
    <source>
        <dbReference type="SAM" id="Phobius"/>
    </source>
</evidence>
<feature type="compositionally biased region" description="Low complexity" evidence="1">
    <location>
        <begin position="498"/>
        <end position="520"/>
    </location>
</feature>
<feature type="compositionally biased region" description="Low complexity" evidence="1">
    <location>
        <begin position="571"/>
        <end position="581"/>
    </location>
</feature>
<keyword evidence="2" id="KW-0472">Membrane</keyword>
<keyword evidence="2" id="KW-1133">Transmembrane helix</keyword>
<feature type="compositionally biased region" description="Basic and acidic residues" evidence="1">
    <location>
        <begin position="33"/>
        <end position="47"/>
    </location>
</feature>